<name>A0AAD3SPP3_NEPGR</name>
<proteinExistence type="predicted"/>
<comment type="caution">
    <text evidence="2">The sequence shown here is derived from an EMBL/GenBank/DDBJ whole genome shotgun (WGS) entry which is preliminary data.</text>
</comment>
<organism evidence="2 3">
    <name type="scientific">Nepenthes gracilis</name>
    <name type="common">Slender pitcher plant</name>
    <dbReference type="NCBI Taxonomy" id="150966"/>
    <lineage>
        <taxon>Eukaryota</taxon>
        <taxon>Viridiplantae</taxon>
        <taxon>Streptophyta</taxon>
        <taxon>Embryophyta</taxon>
        <taxon>Tracheophyta</taxon>
        <taxon>Spermatophyta</taxon>
        <taxon>Magnoliopsida</taxon>
        <taxon>eudicotyledons</taxon>
        <taxon>Gunneridae</taxon>
        <taxon>Pentapetalae</taxon>
        <taxon>Caryophyllales</taxon>
        <taxon>Nepenthaceae</taxon>
        <taxon>Nepenthes</taxon>
    </lineage>
</organism>
<protein>
    <submittedName>
        <fullName evidence="2">Uncharacterized protein</fullName>
    </submittedName>
</protein>
<evidence type="ECO:0000256" key="1">
    <source>
        <dbReference type="SAM" id="MobiDB-lite"/>
    </source>
</evidence>
<accession>A0AAD3SPP3</accession>
<feature type="region of interest" description="Disordered" evidence="1">
    <location>
        <begin position="42"/>
        <end position="81"/>
    </location>
</feature>
<reference evidence="2" key="1">
    <citation type="submission" date="2023-05" db="EMBL/GenBank/DDBJ databases">
        <title>Nepenthes gracilis genome sequencing.</title>
        <authorList>
            <person name="Fukushima K."/>
        </authorList>
    </citation>
    <scope>NUCLEOTIDE SEQUENCE</scope>
    <source>
        <strain evidence="2">SING2019-196</strain>
    </source>
</reference>
<evidence type="ECO:0000313" key="3">
    <source>
        <dbReference type="Proteomes" id="UP001279734"/>
    </source>
</evidence>
<keyword evidence="3" id="KW-1185">Reference proteome</keyword>
<sequence>MEVIVLIKQFLFCHGYGSSVSGAGLKDWVRRGTAGAVGVVCNSEETDRHGNRSHTSNSRNVVQSRQVAPGSDGDVSKSEMK</sequence>
<gene>
    <name evidence="2" type="ORF">Nepgr_016007</name>
</gene>
<feature type="compositionally biased region" description="Polar residues" evidence="1">
    <location>
        <begin position="53"/>
        <end position="66"/>
    </location>
</feature>
<dbReference type="AlphaFoldDB" id="A0AAD3SPP3"/>
<dbReference type="EMBL" id="BSYO01000013">
    <property type="protein sequence ID" value="GMH14166.1"/>
    <property type="molecule type" value="Genomic_DNA"/>
</dbReference>
<dbReference type="Proteomes" id="UP001279734">
    <property type="component" value="Unassembled WGS sequence"/>
</dbReference>
<evidence type="ECO:0000313" key="2">
    <source>
        <dbReference type="EMBL" id="GMH14166.1"/>
    </source>
</evidence>